<gene>
    <name evidence="1" type="primary">ORF200852</name>
</gene>
<feature type="non-terminal residue" evidence="1">
    <location>
        <position position="124"/>
    </location>
</feature>
<feature type="non-terminal residue" evidence="1">
    <location>
        <position position="1"/>
    </location>
</feature>
<protein>
    <submittedName>
        <fullName evidence="1">Uncharacterized protein</fullName>
    </submittedName>
</protein>
<dbReference type="EMBL" id="HACG01047569">
    <property type="protein sequence ID" value="CEK94434.1"/>
    <property type="molecule type" value="Transcribed_RNA"/>
</dbReference>
<name>A0A0B7BMD3_9EUPU</name>
<dbReference type="AlphaFoldDB" id="A0A0B7BMD3"/>
<reference evidence="1" key="1">
    <citation type="submission" date="2014-12" db="EMBL/GenBank/DDBJ databases">
        <title>Insight into the proteome of Arion vulgaris.</title>
        <authorList>
            <person name="Aradska J."/>
            <person name="Bulat T."/>
            <person name="Smidak R."/>
            <person name="Sarate P."/>
            <person name="Gangsoo J."/>
            <person name="Sialana F."/>
            <person name="Bilban M."/>
            <person name="Lubec G."/>
        </authorList>
    </citation>
    <scope>NUCLEOTIDE SEQUENCE</scope>
    <source>
        <tissue evidence="1">Skin</tissue>
    </source>
</reference>
<accession>A0A0B7BMD3</accession>
<organism evidence="1">
    <name type="scientific">Arion vulgaris</name>
    <dbReference type="NCBI Taxonomy" id="1028688"/>
    <lineage>
        <taxon>Eukaryota</taxon>
        <taxon>Metazoa</taxon>
        <taxon>Spiralia</taxon>
        <taxon>Lophotrochozoa</taxon>
        <taxon>Mollusca</taxon>
        <taxon>Gastropoda</taxon>
        <taxon>Heterobranchia</taxon>
        <taxon>Euthyneura</taxon>
        <taxon>Panpulmonata</taxon>
        <taxon>Eupulmonata</taxon>
        <taxon>Stylommatophora</taxon>
        <taxon>Helicina</taxon>
        <taxon>Arionoidea</taxon>
        <taxon>Arionidae</taxon>
        <taxon>Arion</taxon>
    </lineage>
</organism>
<proteinExistence type="predicted"/>
<evidence type="ECO:0000313" key="1">
    <source>
        <dbReference type="EMBL" id="CEK94434.1"/>
    </source>
</evidence>
<sequence length="124" mass="14198">IPREQNSIMKKLASSTWGAKSKILNTLYYRRVRPVLEYGIAAWSSASNKQFVKVSNSQNRAMRIITGAMKSTPIKAMETITGIQPMADRRDRKVLVLAEKLKRLNSHPMYERSKGFGRSRIQRT</sequence>